<evidence type="ECO:0000313" key="1">
    <source>
        <dbReference type="EMBL" id="TEW28875.1"/>
    </source>
</evidence>
<dbReference type="Proteomes" id="UP000297565">
    <property type="component" value="Unassembled WGS sequence"/>
</dbReference>
<gene>
    <name evidence="1" type="ORF">E2R48_08250</name>
</gene>
<reference evidence="1 2" key="1">
    <citation type="submission" date="2019-03" db="EMBL/GenBank/DDBJ databases">
        <title>Horizontal Gene Transfer Machinery in Histophilus somni.</title>
        <authorList>
            <person name="Mostafa Nazari M."/>
            <person name="Liljebjelke K."/>
        </authorList>
    </citation>
    <scope>NUCLEOTIDE SEQUENCE [LARGE SCALE GENOMIC DNA]</scope>
    <source>
        <strain evidence="1 2">UOC-EPH-KLM-04</strain>
    </source>
</reference>
<comment type="caution">
    <text evidence="1">The sequence shown here is derived from an EMBL/GenBank/DDBJ whole genome shotgun (WGS) entry which is preliminary data.</text>
</comment>
<dbReference type="AlphaFoldDB" id="A0AAX2RY19"/>
<name>A0AAX2RY19_HISSO</name>
<sequence>MAQQRNFLSSFWYIVLGGRRTNFKTKLKRLFSLFVIVCLGILLAYCSDKTKGTAVMNVQTMSYFS</sequence>
<dbReference type="RefSeq" id="WP_132995359.1">
    <property type="nucleotide sequence ID" value="NZ_CP186878.1"/>
</dbReference>
<accession>A0AAX2RY19</accession>
<dbReference type="EMBL" id="SNRV01000023">
    <property type="protein sequence ID" value="TEW28875.1"/>
    <property type="molecule type" value="Genomic_DNA"/>
</dbReference>
<protein>
    <submittedName>
        <fullName evidence="1">Uncharacterized protein</fullName>
    </submittedName>
</protein>
<proteinExistence type="predicted"/>
<organism evidence="1 2">
    <name type="scientific">Histophilus somni</name>
    <name type="common">Haemophilus somnus</name>
    <dbReference type="NCBI Taxonomy" id="731"/>
    <lineage>
        <taxon>Bacteria</taxon>
        <taxon>Pseudomonadati</taxon>
        <taxon>Pseudomonadota</taxon>
        <taxon>Gammaproteobacteria</taxon>
        <taxon>Pasteurellales</taxon>
        <taxon>Pasteurellaceae</taxon>
        <taxon>Histophilus</taxon>
    </lineage>
</organism>
<evidence type="ECO:0000313" key="2">
    <source>
        <dbReference type="Proteomes" id="UP000297565"/>
    </source>
</evidence>